<dbReference type="GO" id="GO:0071555">
    <property type="term" value="P:cell wall organization"/>
    <property type="evidence" value="ECO:0007669"/>
    <property type="project" value="TreeGrafter"/>
</dbReference>
<dbReference type="Gene3D" id="3.40.710.10">
    <property type="entry name" value="DD-peptidase/beta-lactamase superfamily"/>
    <property type="match status" value="1"/>
</dbReference>
<evidence type="ECO:0000259" key="2">
    <source>
        <dbReference type="Pfam" id="PF21922"/>
    </source>
</evidence>
<dbReference type="Proteomes" id="UP000618795">
    <property type="component" value="Unassembled WGS sequence"/>
</dbReference>
<dbReference type="Gene3D" id="3.90.1310.10">
    <property type="entry name" value="Penicillin-binding protein 2a (Domain 2)"/>
    <property type="match status" value="1"/>
</dbReference>
<dbReference type="Pfam" id="PF21922">
    <property type="entry name" value="PBP_dimer_2"/>
    <property type="match status" value="1"/>
</dbReference>
<dbReference type="Pfam" id="PF00905">
    <property type="entry name" value="Transpeptidase"/>
    <property type="match status" value="1"/>
</dbReference>
<dbReference type="EMBL" id="BMTD01000002">
    <property type="protein sequence ID" value="GGU80097.1"/>
    <property type="molecule type" value="Genomic_DNA"/>
</dbReference>
<dbReference type="GO" id="GO:0005886">
    <property type="term" value="C:plasma membrane"/>
    <property type="evidence" value="ECO:0007669"/>
    <property type="project" value="TreeGrafter"/>
</dbReference>
<feature type="domain" description="Penicillin-binding protein transpeptidase" evidence="1">
    <location>
        <begin position="168"/>
        <end position="492"/>
    </location>
</feature>
<sequence length="498" mass="52075">MSEYGGFHEGERPMARYIRHACAFCTLLLAALLVNAARVQVVQSGLYDDNPANRRATIARYGQPRGDILVGDEPVTGSVDTGEQLRYERAYKNGPLYAPVTGFASQSYGTTFLEHAGDGVLSGTDPALSPLPVWNDVTRGPVPAGNVVTTLHRGAQEAAYRALAGRKGAVAAIEPATGRILALVSSPSYDPGELSGNGEAVTSAWARLNHDPEKPMLNRAVRQTYPPGSTFKVVTAAAALDAGVATDLDARTDSPDPYRLPGTTTRLTNEADDCRDASLRSAFEWSCNTVFAKLGVDVGVKGMVATAGAFGFNDAGLRIPFSVAPSTFDAHVDKAQLALSSIGQYNTRATPLQMAMVASAVASGGQLRSPYLVDRTTRHSGETVAGSGTHPVRQVMKPSTAARLKELMADVVREGTGTQAAIPGALVGGKTGTAQHGVGNAGVPYAWFVSWAQTENSLEPQVAVAVVVEDASADRGEISGGGDAAPIARDVMRAVLGR</sequence>
<gene>
    <name evidence="3" type="ORF">GCM10010260_10350</name>
</gene>
<reference evidence="3" key="2">
    <citation type="submission" date="2020-09" db="EMBL/GenBank/DDBJ databases">
        <authorList>
            <person name="Sun Q."/>
            <person name="Ohkuma M."/>
        </authorList>
    </citation>
    <scope>NUCLEOTIDE SEQUENCE</scope>
    <source>
        <strain evidence="3">JCM 4369</strain>
    </source>
</reference>
<evidence type="ECO:0000313" key="4">
    <source>
        <dbReference type="Proteomes" id="UP000618795"/>
    </source>
</evidence>
<organism evidence="3 4">
    <name type="scientific">Streptomyces filipinensis</name>
    <dbReference type="NCBI Taxonomy" id="66887"/>
    <lineage>
        <taxon>Bacteria</taxon>
        <taxon>Bacillati</taxon>
        <taxon>Actinomycetota</taxon>
        <taxon>Actinomycetes</taxon>
        <taxon>Kitasatosporales</taxon>
        <taxon>Streptomycetaceae</taxon>
        <taxon>Streptomyces</taxon>
    </lineage>
</organism>
<accession>A0A918I8E8</accession>
<dbReference type="SUPFAM" id="SSF56601">
    <property type="entry name" value="beta-lactamase/transpeptidase-like"/>
    <property type="match status" value="1"/>
</dbReference>
<keyword evidence="4" id="KW-1185">Reference proteome</keyword>
<comment type="caution">
    <text evidence="3">The sequence shown here is derived from an EMBL/GenBank/DDBJ whole genome shotgun (WGS) entry which is preliminary data.</text>
</comment>
<dbReference type="PANTHER" id="PTHR30627:SF24">
    <property type="entry name" value="PENICILLIN-BINDING PROTEIN 4B"/>
    <property type="match status" value="1"/>
</dbReference>
<evidence type="ECO:0000259" key="1">
    <source>
        <dbReference type="Pfam" id="PF00905"/>
    </source>
</evidence>
<dbReference type="InterPro" id="IPR054120">
    <property type="entry name" value="PBPA_dimer"/>
</dbReference>
<proteinExistence type="predicted"/>
<dbReference type="GO" id="GO:0008658">
    <property type="term" value="F:penicillin binding"/>
    <property type="evidence" value="ECO:0007669"/>
    <property type="project" value="InterPro"/>
</dbReference>
<dbReference type="InterPro" id="IPR012338">
    <property type="entry name" value="Beta-lactam/transpept-like"/>
</dbReference>
<evidence type="ECO:0000313" key="3">
    <source>
        <dbReference type="EMBL" id="GGU80097.1"/>
    </source>
</evidence>
<dbReference type="AlphaFoldDB" id="A0A918I8E8"/>
<feature type="domain" description="Penicillin binding protein A dimerisation" evidence="2">
    <location>
        <begin position="65"/>
        <end position="138"/>
    </location>
</feature>
<dbReference type="InterPro" id="IPR050515">
    <property type="entry name" value="Beta-lactam/transpept"/>
</dbReference>
<dbReference type="InterPro" id="IPR001460">
    <property type="entry name" value="PCN-bd_Tpept"/>
</dbReference>
<dbReference type="PANTHER" id="PTHR30627">
    <property type="entry name" value="PEPTIDOGLYCAN D,D-TRANSPEPTIDASE"/>
    <property type="match status" value="1"/>
</dbReference>
<dbReference type="GO" id="GO:0071972">
    <property type="term" value="F:peptidoglycan L,D-transpeptidase activity"/>
    <property type="evidence" value="ECO:0007669"/>
    <property type="project" value="TreeGrafter"/>
</dbReference>
<name>A0A918I8E8_9ACTN</name>
<reference evidence="3" key="1">
    <citation type="journal article" date="2014" name="Int. J. Syst. Evol. Microbiol.">
        <title>Complete genome sequence of Corynebacterium casei LMG S-19264T (=DSM 44701T), isolated from a smear-ripened cheese.</title>
        <authorList>
            <consortium name="US DOE Joint Genome Institute (JGI-PGF)"/>
            <person name="Walter F."/>
            <person name="Albersmeier A."/>
            <person name="Kalinowski J."/>
            <person name="Ruckert C."/>
        </authorList>
    </citation>
    <scope>NUCLEOTIDE SEQUENCE</scope>
    <source>
        <strain evidence="3">JCM 4369</strain>
    </source>
</reference>
<protein>
    <submittedName>
        <fullName evidence="3">Penicillin-binding protein</fullName>
    </submittedName>
</protein>